<dbReference type="InterPro" id="IPR011042">
    <property type="entry name" value="6-blade_b-propeller_TolB-like"/>
</dbReference>
<dbReference type="STRING" id="327939.BIW53_13325"/>
<feature type="domain" description="Peptidase S9 prolyl oligopeptidase catalytic" evidence="2">
    <location>
        <begin position="453"/>
        <end position="663"/>
    </location>
</feature>
<keyword evidence="4" id="KW-1185">Reference proteome</keyword>
<dbReference type="RefSeq" id="WP_070992508.1">
    <property type="nucleotide sequence ID" value="NZ_CBCSHD010000018.1"/>
</dbReference>
<evidence type="ECO:0000256" key="1">
    <source>
        <dbReference type="ARBA" id="ARBA00022801"/>
    </source>
</evidence>
<dbReference type="Pfam" id="PF00326">
    <property type="entry name" value="Peptidase_S9"/>
    <property type="match status" value="1"/>
</dbReference>
<dbReference type="Proteomes" id="UP000180253">
    <property type="component" value="Unassembled WGS sequence"/>
</dbReference>
<dbReference type="PANTHER" id="PTHR42776">
    <property type="entry name" value="SERINE PEPTIDASE S9 FAMILY MEMBER"/>
    <property type="match status" value="1"/>
</dbReference>
<name>A0A1S1N6N2_9GAMM</name>
<dbReference type="AlphaFoldDB" id="A0A1S1N6N2"/>
<dbReference type="GO" id="GO:0004252">
    <property type="term" value="F:serine-type endopeptidase activity"/>
    <property type="evidence" value="ECO:0007669"/>
    <property type="project" value="TreeGrafter"/>
</dbReference>
<accession>A0A1S1N6N2</accession>
<dbReference type="SUPFAM" id="SSF82171">
    <property type="entry name" value="DPP6 N-terminal domain-like"/>
    <property type="match status" value="1"/>
</dbReference>
<dbReference type="Gene3D" id="3.40.50.1820">
    <property type="entry name" value="alpha/beta hydrolase"/>
    <property type="match status" value="1"/>
</dbReference>
<evidence type="ECO:0000259" key="2">
    <source>
        <dbReference type="Pfam" id="PF00326"/>
    </source>
</evidence>
<reference evidence="3 4" key="1">
    <citation type="submission" date="2016-10" db="EMBL/GenBank/DDBJ databases">
        <title>Pseudoalteromonas amylolytica sp. nov., isolated from the surface seawater.</title>
        <authorList>
            <person name="Wu Y.-H."/>
            <person name="Cheng H."/>
            <person name="Jin X.-B."/>
            <person name="Wang C.-S."/>
            <person name="Xu X.-W."/>
        </authorList>
    </citation>
    <scope>NUCLEOTIDE SEQUENCE [LARGE SCALE GENOMIC DNA]</scope>
    <source>
        <strain evidence="3 4">JCM 12483</strain>
    </source>
</reference>
<dbReference type="OrthoDB" id="4269629at2"/>
<proteinExistence type="predicted"/>
<dbReference type="GO" id="GO:0006508">
    <property type="term" value="P:proteolysis"/>
    <property type="evidence" value="ECO:0007669"/>
    <property type="project" value="InterPro"/>
</dbReference>
<dbReference type="EMBL" id="MNAN01000032">
    <property type="protein sequence ID" value="OHU94992.1"/>
    <property type="molecule type" value="Genomic_DNA"/>
</dbReference>
<keyword evidence="1" id="KW-0378">Hydrolase</keyword>
<evidence type="ECO:0000313" key="4">
    <source>
        <dbReference type="Proteomes" id="UP000180253"/>
    </source>
</evidence>
<evidence type="ECO:0000313" key="3">
    <source>
        <dbReference type="EMBL" id="OHU94992.1"/>
    </source>
</evidence>
<dbReference type="SUPFAM" id="SSF53474">
    <property type="entry name" value="alpha/beta-Hydrolases"/>
    <property type="match status" value="1"/>
</dbReference>
<dbReference type="InterPro" id="IPR029058">
    <property type="entry name" value="AB_hydrolase_fold"/>
</dbReference>
<sequence length="687" mass="77106">MTIQLTTFRKTILGTAMAVAVCLTGCQGTAVLTNTSTASVEQQVPLIQMEDLFDKAQIRDVKLSQDGRFLVFMKTLNGASNLFIVPKGGKISEAVALTELEDPVDSYTWSARDGELFFFKDHHGNENTQIFSLRFDVKDLHKVPEIKQLTSNPNAGFRFIKQLGEQPQTLVVKANHSDSGRLDVYHLNADTLELQSVHTNTLFFADEYIDEQGEVILGLVKNKDNTRTLYRKNDGQWLKVLSVLKGEDIDFYHFNKETNTALVRSNIDGRDKKQLLFLNVINGDVQPIHQDPKNESDLEEVLLDENGAPYLVTYYGDRLRNYPLQEEAKQRLAEIESQFSNEDVDILVNKIDHKKGHWDISITSSVQPRRRFVYEAETKKLVDLLNKAPKIAPELLTPRKTIYYTARDGEQIQAYLTLPKGDAQNLPTIVLPHGGPWARDHWAYDGDYFGPIAHYFANRGYAVLQANYRGSIGFGKRFTLLGERNWGTGHMQHDLTDGVNYLVEQGIADKERVGIMGASYGGYAALSGATFTPDVYKAVISYVGPSSLITLVESFPEHFRPYLGDWFNAVGDPLIEADRKDMASRSPINFVDKIKAPLMLLQGANDPRVTKAESDNIARALYKAGLPVKYYLAEDEGHGFAKRENKLASIRAMETFFAEHLGGRKSPDVSAKTAEQLAKLEVDISKL</sequence>
<organism evidence="3 4">
    <name type="scientific">Pseudoalteromonas byunsanensis</name>
    <dbReference type="NCBI Taxonomy" id="327939"/>
    <lineage>
        <taxon>Bacteria</taxon>
        <taxon>Pseudomonadati</taxon>
        <taxon>Pseudomonadota</taxon>
        <taxon>Gammaproteobacteria</taxon>
        <taxon>Alteromonadales</taxon>
        <taxon>Pseudoalteromonadaceae</taxon>
        <taxon>Pseudoalteromonas</taxon>
    </lineage>
</organism>
<comment type="caution">
    <text evidence="3">The sequence shown here is derived from an EMBL/GenBank/DDBJ whole genome shotgun (WGS) entry which is preliminary data.</text>
</comment>
<gene>
    <name evidence="3" type="ORF">BIW53_13325</name>
</gene>
<dbReference type="PANTHER" id="PTHR42776:SF27">
    <property type="entry name" value="DIPEPTIDYL PEPTIDASE FAMILY MEMBER 6"/>
    <property type="match status" value="1"/>
</dbReference>
<protein>
    <submittedName>
        <fullName evidence="3">Peptidase S9</fullName>
    </submittedName>
</protein>
<dbReference type="Gene3D" id="2.120.10.30">
    <property type="entry name" value="TolB, C-terminal domain"/>
    <property type="match status" value="1"/>
</dbReference>
<dbReference type="InterPro" id="IPR001375">
    <property type="entry name" value="Peptidase_S9_cat"/>
</dbReference>